<proteinExistence type="predicted"/>
<dbReference type="Proteomes" id="UP000789390">
    <property type="component" value="Unassembled WGS sequence"/>
</dbReference>
<reference evidence="2" key="1">
    <citation type="submission" date="2021-11" db="EMBL/GenBank/DDBJ databases">
        <authorList>
            <person name="Schell T."/>
        </authorList>
    </citation>
    <scope>NUCLEOTIDE SEQUENCE</scope>
    <source>
        <strain evidence="2">M5</strain>
    </source>
</reference>
<keyword evidence="3" id="KW-1185">Reference proteome</keyword>
<feature type="compositionally biased region" description="Low complexity" evidence="1">
    <location>
        <begin position="13"/>
        <end position="41"/>
    </location>
</feature>
<feature type="region of interest" description="Disordered" evidence="1">
    <location>
        <begin position="1"/>
        <end position="47"/>
    </location>
</feature>
<dbReference type="EMBL" id="CAKKLH010000278">
    <property type="protein sequence ID" value="CAH0107702.1"/>
    <property type="molecule type" value="Genomic_DNA"/>
</dbReference>
<name>A0A8J2S1P2_9CRUS</name>
<evidence type="ECO:0000313" key="2">
    <source>
        <dbReference type="EMBL" id="CAH0107702.1"/>
    </source>
</evidence>
<dbReference type="AlphaFoldDB" id="A0A8J2S1P2"/>
<sequence length="86" mass="9054">MSGERGLGASQFGSGSSGTANNNNNNGSANNNYQQQSKQQQFTSYNHSCCSSSGYPDVGRVQVTAKILFGSVAAIQSVNAEKCRKK</sequence>
<dbReference type="OrthoDB" id="6372494at2759"/>
<gene>
    <name evidence="2" type="ORF">DGAL_LOCUS11031</name>
</gene>
<accession>A0A8J2S1P2</accession>
<protein>
    <submittedName>
        <fullName evidence="2">Uncharacterized protein</fullName>
    </submittedName>
</protein>
<evidence type="ECO:0000256" key="1">
    <source>
        <dbReference type="SAM" id="MobiDB-lite"/>
    </source>
</evidence>
<organism evidence="2 3">
    <name type="scientific">Daphnia galeata</name>
    <dbReference type="NCBI Taxonomy" id="27404"/>
    <lineage>
        <taxon>Eukaryota</taxon>
        <taxon>Metazoa</taxon>
        <taxon>Ecdysozoa</taxon>
        <taxon>Arthropoda</taxon>
        <taxon>Crustacea</taxon>
        <taxon>Branchiopoda</taxon>
        <taxon>Diplostraca</taxon>
        <taxon>Cladocera</taxon>
        <taxon>Anomopoda</taxon>
        <taxon>Daphniidae</taxon>
        <taxon>Daphnia</taxon>
    </lineage>
</organism>
<evidence type="ECO:0000313" key="3">
    <source>
        <dbReference type="Proteomes" id="UP000789390"/>
    </source>
</evidence>
<comment type="caution">
    <text evidence="2">The sequence shown here is derived from an EMBL/GenBank/DDBJ whole genome shotgun (WGS) entry which is preliminary data.</text>
</comment>